<reference evidence="13" key="1">
    <citation type="submission" date="2015-06" db="EMBL/GenBank/DDBJ databases">
        <title>Expansion of signal transduction pathways in fungi by whole-genome duplication.</title>
        <authorList>
            <consortium name="DOE Joint Genome Institute"/>
            <person name="Corrochano L.M."/>
            <person name="Kuo A."/>
            <person name="Marcet-Houben M."/>
            <person name="Polaino S."/>
            <person name="Salamov A."/>
            <person name="Villalobos J.M."/>
            <person name="Alvarez M.I."/>
            <person name="Avalos J."/>
            <person name="Benito E.P."/>
            <person name="Benoit I."/>
            <person name="Burger G."/>
            <person name="Camino L.P."/>
            <person name="Canovas D."/>
            <person name="Cerda-Olmedo E."/>
            <person name="Cheng J.-F."/>
            <person name="Dominguez A."/>
            <person name="Elias M."/>
            <person name="Eslava A.P."/>
            <person name="Glaser F."/>
            <person name="Grimwood J."/>
            <person name="Gutierrez G."/>
            <person name="Heitman J."/>
            <person name="Henrissat B."/>
            <person name="Iturriaga E.A."/>
            <person name="Lang B.F."/>
            <person name="Lavin J.L."/>
            <person name="Lee S."/>
            <person name="Li W."/>
            <person name="Lindquist E."/>
            <person name="Lopez-Garcia S."/>
            <person name="Luque E.M."/>
            <person name="Marcos A.T."/>
            <person name="Martin J."/>
            <person name="McCluskey K."/>
            <person name="Medina H.R."/>
            <person name="Miralles-Duran A."/>
            <person name="Miyazaki A."/>
            <person name="Munoz-Torres E."/>
            <person name="Oguiza J.A."/>
            <person name="Ohm R."/>
            <person name="Olmedo M."/>
            <person name="Orejas M."/>
            <person name="Ortiz-Castellanos L."/>
            <person name="Pisabarro A.G."/>
            <person name="Rodriguez-Romero J."/>
            <person name="Ruiz-Herrera J."/>
            <person name="Ruiz-Vazquez R."/>
            <person name="Sanz C."/>
            <person name="Schackwitz W."/>
            <person name="Schmutz J."/>
            <person name="Shahriari M."/>
            <person name="Shelest E."/>
            <person name="Silva-Franco F."/>
            <person name="Soanes D."/>
            <person name="Syed K."/>
            <person name="Tagua V.G."/>
            <person name="Talbot N.J."/>
            <person name="Thon M."/>
            <person name="De vries R.P."/>
            <person name="Wiebenga A."/>
            <person name="Yadav J.S."/>
            <person name="Braun E.L."/>
            <person name="Baker S."/>
            <person name="Garre V."/>
            <person name="Horwitz B."/>
            <person name="Torres-Martinez S."/>
            <person name="Idnurm A."/>
            <person name="Herrera-Estrella A."/>
            <person name="Gabaldon T."/>
            <person name="Grigoriev I.V."/>
        </authorList>
    </citation>
    <scope>NUCLEOTIDE SEQUENCE [LARGE SCALE GENOMIC DNA]</scope>
    <source>
        <strain evidence="13">NRRL 1555(-)</strain>
    </source>
</reference>
<feature type="chain" id="PRO_5007837650" description="rhizopuspepsin" evidence="10">
    <location>
        <begin position="21"/>
        <end position="383"/>
    </location>
</feature>
<dbReference type="GO" id="GO:0006508">
    <property type="term" value="P:proteolysis"/>
    <property type="evidence" value="ECO:0007669"/>
    <property type="project" value="UniProtKB-KW"/>
</dbReference>
<dbReference type="InterPro" id="IPR033121">
    <property type="entry name" value="PEPTIDASE_A1"/>
</dbReference>
<accession>A0A162NB42</accession>
<keyword evidence="6 9" id="KW-0064">Aspartyl protease</keyword>
<dbReference type="InParanoid" id="A0A162NB42"/>
<proteinExistence type="inferred from homology"/>
<keyword evidence="5 10" id="KW-0732">Signal</keyword>
<keyword evidence="7 9" id="KW-0378">Hydrolase</keyword>
<evidence type="ECO:0000256" key="10">
    <source>
        <dbReference type="SAM" id="SignalP"/>
    </source>
</evidence>
<dbReference type="InterPro" id="IPR001969">
    <property type="entry name" value="Aspartic_peptidase_AS"/>
</dbReference>
<dbReference type="VEuPathDB" id="FungiDB:PHYBLDRAFT_24046"/>
<dbReference type="PROSITE" id="PS51767">
    <property type="entry name" value="PEPTIDASE_A1"/>
    <property type="match status" value="1"/>
</dbReference>
<dbReference type="RefSeq" id="XP_018285554.1">
    <property type="nucleotide sequence ID" value="XM_018439828.1"/>
</dbReference>
<dbReference type="EC" id="3.4.23.21" evidence="3"/>
<evidence type="ECO:0000259" key="11">
    <source>
        <dbReference type="PROSITE" id="PS51767"/>
    </source>
</evidence>
<feature type="active site" evidence="8">
    <location>
        <position position="277"/>
    </location>
</feature>
<organism evidence="12 13">
    <name type="scientific">Phycomyces blakesleeanus (strain ATCC 8743b / DSM 1359 / FGSC 10004 / NBRC 33097 / NRRL 1555)</name>
    <dbReference type="NCBI Taxonomy" id="763407"/>
    <lineage>
        <taxon>Eukaryota</taxon>
        <taxon>Fungi</taxon>
        <taxon>Fungi incertae sedis</taxon>
        <taxon>Mucoromycota</taxon>
        <taxon>Mucoromycotina</taxon>
        <taxon>Mucoromycetes</taxon>
        <taxon>Mucorales</taxon>
        <taxon>Phycomycetaceae</taxon>
        <taxon>Phycomyces</taxon>
    </lineage>
</organism>
<feature type="domain" description="Peptidase A1" evidence="11">
    <location>
        <begin position="77"/>
        <end position="380"/>
    </location>
</feature>
<evidence type="ECO:0000256" key="1">
    <source>
        <dbReference type="ARBA" id="ARBA00001130"/>
    </source>
</evidence>
<dbReference type="Gene3D" id="2.40.70.10">
    <property type="entry name" value="Acid Proteases"/>
    <property type="match status" value="2"/>
</dbReference>
<dbReference type="PANTHER" id="PTHR47966:SF51">
    <property type="entry name" value="BETA-SITE APP-CLEAVING ENZYME, ISOFORM A-RELATED"/>
    <property type="match status" value="1"/>
</dbReference>
<dbReference type="STRING" id="763407.A0A162NB42"/>
<dbReference type="PROSITE" id="PS00141">
    <property type="entry name" value="ASP_PROTEASE"/>
    <property type="match status" value="1"/>
</dbReference>
<dbReference type="GO" id="GO:0004190">
    <property type="term" value="F:aspartic-type endopeptidase activity"/>
    <property type="evidence" value="ECO:0007669"/>
    <property type="project" value="UniProtKB-KW"/>
</dbReference>
<comment type="similarity">
    <text evidence="2 9">Belongs to the peptidase A1 family.</text>
</comment>
<dbReference type="InterPro" id="IPR001461">
    <property type="entry name" value="Aspartic_peptidase_A1"/>
</dbReference>
<comment type="catalytic activity">
    <reaction evidence="1">
        <text>Hydrolysis of proteins with broad specificity similar to that of pepsin A, preferring hydrophobic residues at P1 and P1'. Clots milk and activates trypsinogen. Does not cleave 4-Gln-|-His-5, but does cleave 10-His-|-Leu-11 and 12-Val-|-Glu-13 in B chain of insulin.</text>
        <dbReference type="EC" id="3.4.23.21"/>
    </reaction>
</comment>
<dbReference type="FunCoup" id="A0A162NB42">
    <property type="interactions" value="61"/>
</dbReference>
<evidence type="ECO:0000256" key="7">
    <source>
        <dbReference type="ARBA" id="ARBA00022801"/>
    </source>
</evidence>
<evidence type="ECO:0000256" key="2">
    <source>
        <dbReference type="ARBA" id="ARBA00007447"/>
    </source>
</evidence>
<dbReference type="OrthoDB" id="2747330at2759"/>
<dbReference type="PRINTS" id="PR00792">
    <property type="entry name" value="PEPSIN"/>
</dbReference>
<evidence type="ECO:0000256" key="4">
    <source>
        <dbReference type="ARBA" id="ARBA00022670"/>
    </source>
</evidence>
<gene>
    <name evidence="12" type="ORF">PHYBLDRAFT_24046</name>
</gene>
<feature type="signal peptide" evidence="10">
    <location>
        <begin position="1"/>
        <end position="20"/>
    </location>
</feature>
<name>A0A162NB42_PHYB8</name>
<dbReference type="PANTHER" id="PTHR47966">
    <property type="entry name" value="BETA-SITE APP-CLEAVING ENZYME, ISOFORM A-RELATED"/>
    <property type="match status" value="1"/>
</dbReference>
<protein>
    <recommendedName>
        <fullName evidence="3">rhizopuspepsin</fullName>
        <ecNumber evidence="3">3.4.23.21</ecNumber>
    </recommendedName>
</protein>
<evidence type="ECO:0000256" key="9">
    <source>
        <dbReference type="RuleBase" id="RU000454"/>
    </source>
</evidence>
<dbReference type="Pfam" id="PF00026">
    <property type="entry name" value="Asp"/>
    <property type="match status" value="1"/>
</dbReference>
<dbReference type="InterPro" id="IPR021109">
    <property type="entry name" value="Peptidase_aspartic_dom_sf"/>
</dbReference>
<feature type="active site" evidence="8">
    <location>
        <position position="95"/>
    </location>
</feature>
<evidence type="ECO:0000256" key="8">
    <source>
        <dbReference type="PIRSR" id="PIRSR601461-1"/>
    </source>
</evidence>
<evidence type="ECO:0000256" key="3">
    <source>
        <dbReference type="ARBA" id="ARBA00013205"/>
    </source>
</evidence>
<evidence type="ECO:0000313" key="13">
    <source>
        <dbReference type="Proteomes" id="UP000077315"/>
    </source>
</evidence>
<keyword evidence="13" id="KW-1185">Reference proteome</keyword>
<evidence type="ECO:0000256" key="5">
    <source>
        <dbReference type="ARBA" id="ARBA00022729"/>
    </source>
</evidence>
<dbReference type="SUPFAM" id="SSF50630">
    <property type="entry name" value="Acid proteases"/>
    <property type="match status" value="1"/>
</dbReference>
<dbReference type="Proteomes" id="UP000077315">
    <property type="component" value="Unassembled WGS sequence"/>
</dbReference>
<dbReference type="EMBL" id="KV440999">
    <property type="protein sequence ID" value="OAD67514.1"/>
    <property type="molecule type" value="Genomic_DNA"/>
</dbReference>
<dbReference type="GeneID" id="29000734"/>
<evidence type="ECO:0000256" key="6">
    <source>
        <dbReference type="ARBA" id="ARBA00022750"/>
    </source>
</evidence>
<sequence>MKFFVGISAISILALSTIDASLVPDILGIAPKFLSITANPSFQANAANALSRAKQKFSGSSKSTSVTVVDYKNDVEYFGTIQVGTPPQDVIIDFDTGSSDLWFASTLCLLCDTHKNKFNAFLSTSYKPSLKTWSISYGDGSFAGGNVGYDTVSVNGISVKEQAIQLAKFESPSFKDSPVDGILGLGFRSLSSAFGSNTVMDNMIEQHLIEKPIFSVYLGKSGEDPAGEFMFGDYNPDHIGGRLTTVPVDSIDGLWKITVDEASVGFKTVDKFDAIIDTGTTLLVFTKDVAEQIAQFYDATEVGDGTYLIDCDTSKFDPLVFTINGADFEIPPSELVFENKLVSCVASFTHGDSDFAILGDVFLKSNYVIFNAEVPHVQIAPSR</sequence>
<dbReference type="FunFam" id="2.40.70.10:FF:000115">
    <property type="entry name" value="Lysosomal aspartic protease"/>
    <property type="match status" value="1"/>
</dbReference>
<evidence type="ECO:0000313" key="12">
    <source>
        <dbReference type="EMBL" id="OAD67514.1"/>
    </source>
</evidence>
<dbReference type="AlphaFoldDB" id="A0A162NB42"/>
<keyword evidence="4 9" id="KW-0645">Protease</keyword>